<dbReference type="RefSeq" id="WP_006235492.1">
    <property type="nucleotide sequence ID" value="NZ_AAVN02000006.1"/>
</dbReference>
<dbReference type="EMBL" id="AAVN02000006">
    <property type="protein sequence ID" value="EBA39272.1"/>
    <property type="molecule type" value="Genomic_DNA"/>
</dbReference>
<accession>A4EAV5</accession>
<evidence type="ECO:0000313" key="1">
    <source>
        <dbReference type="EMBL" id="EBA39272.1"/>
    </source>
</evidence>
<protein>
    <submittedName>
        <fullName evidence="1">Uncharacterized protein</fullName>
    </submittedName>
</protein>
<reference evidence="1 3" key="2">
    <citation type="submission" date="2007-04" db="EMBL/GenBank/DDBJ databases">
        <authorList>
            <person name="Fulton L."/>
            <person name="Clifton S."/>
            <person name="Fulton B."/>
            <person name="Xu J."/>
            <person name="Minx P."/>
            <person name="Mardis E.R."/>
            <person name="Wilson R.K."/>
        </authorList>
    </citation>
    <scope>NUCLEOTIDE SEQUENCE [LARGE SCALE GENOMIC DNA]</scope>
    <source>
        <strain evidence="1">ATCC 25986</strain>
        <strain evidence="3">ATCC 25986 / DSM 3979 / JCM 10188 / KCTC 3647 / NCTC 11838 / VPI 1003</strain>
    </source>
</reference>
<dbReference type="GeneID" id="92849580"/>
<dbReference type="EMBL" id="CP048433">
    <property type="protein sequence ID" value="QIA33503.1"/>
    <property type="molecule type" value="Genomic_DNA"/>
</dbReference>
<reference evidence="2 4" key="3">
    <citation type="submission" date="2020-01" db="EMBL/GenBank/DDBJ databases">
        <title>Complete genome sequence of Collinsella aerofaciens JCM 10188(T).</title>
        <authorList>
            <person name="Tourlousse D.M."/>
            <person name="Sakamoto M."/>
            <person name="Miura T."/>
            <person name="Narita K."/>
            <person name="Ohashi A."/>
            <person name="Uchino Y."/>
            <person name="Yamazoe A."/>
            <person name="Kameyama K."/>
            <person name="Terauchi J."/>
            <person name="Ohkuma M."/>
            <person name="Kawasaki H."/>
            <person name="Sekiguchi Y."/>
        </authorList>
    </citation>
    <scope>NUCLEOTIDE SEQUENCE [LARGE SCALE GENOMIC DNA]</scope>
    <source>
        <strain evidence="2 4">JCM 10188</strain>
    </source>
</reference>
<organism evidence="1 3">
    <name type="scientific">Collinsella aerofaciens (strain ATCC 25986 / DSM 3979 / JCM 10188 / KCTC 3647 / NCTC 11838 / VPI 1003)</name>
    <dbReference type="NCBI Taxonomy" id="411903"/>
    <lineage>
        <taxon>Bacteria</taxon>
        <taxon>Bacillati</taxon>
        <taxon>Actinomycetota</taxon>
        <taxon>Coriobacteriia</taxon>
        <taxon>Coriobacteriales</taxon>
        <taxon>Coriobacteriaceae</taxon>
        <taxon>Collinsella</taxon>
    </lineage>
</organism>
<evidence type="ECO:0000313" key="2">
    <source>
        <dbReference type="EMBL" id="QIA33503.1"/>
    </source>
</evidence>
<dbReference type="Proteomes" id="UP000464211">
    <property type="component" value="Chromosome"/>
</dbReference>
<gene>
    <name evidence="1" type="ORF">COLAER_01567</name>
    <name evidence="2" type="ORF">GXM19_04025</name>
</gene>
<evidence type="ECO:0000313" key="3">
    <source>
        <dbReference type="Proteomes" id="UP000002979"/>
    </source>
</evidence>
<sequence>MIDQVFTFRERDGILYETEESLRHRIRAEFLFPEDLDIDLVETSTAKLGELHGWAYSAFSDATIRVKGKGYRWSGDMLVRVPSLDEEW</sequence>
<dbReference type="AlphaFoldDB" id="A4EAV5"/>
<name>A4EAV5_COLAA</name>
<evidence type="ECO:0000313" key="4">
    <source>
        <dbReference type="Proteomes" id="UP000464211"/>
    </source>
</evidence>
<dbReference type="Proteomes" id="UP000002979">
    <property type="component" value="Unassembled WGS sequence"/>
</dbReference>
<reference evidence="1 3" key="1">
    <citation type="submission" date="2007-01" db="EMBL/GenBank/DDBJ databases">
        <title>Draft genome sequence of Collinsella aerofaciens (ATCC 25986).</title>
        <authorList>
            <person name="Sudarsanam P."/>
            <person name="Ley R."/>
            <person name="Guruge J."/>
            <person name="Turnbaugh P.J."/>
            <person name="Mahowald M."/>
            <person name="Liep D."/>
            <person name="Gordon J."/>
        </authorList>
    </citation>
    <scope>NUCLEOTIDE SEQUENCE [LARGE SCALE GENOMIC DNA]</scope>
    <source>
        <strain evidence="1">ATCC 25986</strain>
        <strain evidence="3">ATCC 25986 / DSM 3979 / JCM 10188 / KCTC 3647 / NCTC 11838 / VPI 1003</strain>
    </source>
</reference>
<proteinExistence type="predicted"/>